<dbReference type="PROSITE" id="PS50011">
    <property type="entry name" value="PROTEIN_KINASE_DOM"/>
    <property type="match status" value="1"/>
</dbReference>
<sequence length="379" mass="42664">MEQNVFEKGTNGFRRFEYSDLAAATGHFSNSRKLGQGAFGVVYRGFLKRLGREVAVKKIVSKSSEGSSQKNKESSEGHKDFFAEVSTISEARHKNLVRFYGWCCRGHSWNILHLMCCCFRTKKNKELFLVYELVKNGNLYDYLYKSEAEEVLSWQTRYEIAKDIGSGLLYLHHECNPYILHRDIKPGNVLLDENFSAKLADFGLSRVANPDNGTVQTTAIGTQGYLDPLCMRDGKVRINRSSDVYSFGIVLLEIVCARRHRVQIWDLYRSGGDVIAAADSRLVIDDNGADERRQMERVIILGLWCSASEAQHRPTMLQAMDVLERDAQLPDLNLVVNSTLASAETKMPPVRRPGKDMTEETALVAGSSSSQLAGYKPTR</sequence>
<keyword evidence="20" id="KW-1185">Reference proteome</keyword>
<feature type="domain" description="Protein kinase" evidence="18">
    <location>
        <begin position="28"/>
        <end position="329"/>
    </location>
</feature>
<keyword evidence="4" id="KW-1003">Cell membrane</keyword>
<dbReference type="OMA" id="GFRRFEY"/>
<evidence type="ECO:0000313" key="19">
    <source>
        <dbReference type="EnsemblPlants" id="ONIVA04G01170.1"/>
    </source>
</evidence>
<dbReference type="GO" id="GO:0005886">
    <property type="term" value="C:plasma membrane"/>
    <property type="evidence" value="ECO:0007669"/>
    <property type="project" value="UniProtKB-SubCell"/>
</dbReference>
<evidence type="ECO:0000256" key="6">
    <source>
        <dbReference type="ARBA" id="ARBA00022692"/>
    </source>
</evidence>
<keyword evidence="8 15" id="KW-0547">Nucleotide-binding</keyword>
<comment type="similarity">
    <text evidence="3">In the C-terminal section; belongs to the protein kinase superfamily. Ser/Thr protein kinase family.</text>
</comment>
<keyword evidence="10 15" id="KW-0067">ATP-binding</keyword>
<evidence type="ECO:0000256" key="13">
    <source>
        <dbReference type="ARBA" id="ARBA00023170"/>
    </source>
</evidence>
<dbReference type="EnsemblPlants" id="ONIVA04G01170.1">
    <property type="protein sequence ID" value="ONIVA04G01170.1"/>
    <property type="gene ID" value="ONIVA04G01170"/>
</dbReference>
<dbReference type="Gene3D" id="3.30.200.20">
    <property type="entry name" value="Phosphorylase Kinase, domain 1"/>
    <property type="match status" value="1"/>
</dbReference>
<dbReference type="InterPro" id="IPR011009">
    <property type="entry name" value="Kinase-like_dom_sf"/>
</dbReference>
<feature type="binding site" evidence="15">
    <location>
        <position position="58"/>
    </location>
    <ligand>
        <name>ATP</name>
        <dbReference type="ChEBI" id="CHEBI:30616"/>
    </ligand>
</feature>
<dbReference type="PANTHER" id="PTHR27007">
    <property type="match status" value="1"/>
</dbReference>
<dbReference type="HOGENOM" id="CLU_000288_21_4_1"/>
<comment type="similarity">
    <text evidence="2">In the N-terminal section; belongs to the leguminous lectin family.</text>
</comment>
<comment type="similarity">
    <text evidence="16">Belongs to the protein kinase superfamily.</text>
</comment>
<dbReference type="GO" id="GO:0002229">
    <property type="term" value="P:defense response to oomycetes"/>
    <property type="evidence" value="ECO:0007669"/>
    <property type="project" value="UniProtKB-ARBA"/>
</dbReference>
<evidence type="ECO:0000256" key="3">
    <source>
        <dbReference type="ARBA" id="ARBA00010217"/>
    </source>
</evidence>
<evidence type="ECO:0000256" key="17">
    <source>
        <dbReference type="SAM" id="MobiDB-lite"/>
    </source>
</evidence>
<dbReference type="Gene3D" id="1.10.510.10">
    <property type="entry name" value="Transferase(Phosphotransferase) domain 1"/>
    <property type="match status" value="1"/>
</dbReference>
<dbReference type="FunFam" id="3.30.200.20:FF:001865">
    <property type="entry name" value="Os04g0123750 protein"/>
    <property type="match status" value="1"/>
</dbReference>
<keyword evidence="9" id="KW-0418">Kinase</keyword>
<feature type="region of interest" description="Disordered" evidence="17">
    <location>
        <begin position="344"/>
        <end position="379"/>
    </location>
</feature>
<evidence type="ECO:0000256" key="15">
    <source>
        <dbReference type="PROSITE-ProRule" id="PRU10141"/>
    </source>
</evidence>
<reference evidence="19" key="1">
    <citation type="submission" date="2015-04" db="UniProtKB">
        <authorList>
            <consortium name="EnsemblPlants"/>
        </authorList>
    </citation>
    <scope>IDENTIFICATION</scope>
    <source>
        <strain evidence="19">SL10</strain>
    </source>
</reference>
<dbReference type="Pfam" id="PF00069">
    <property type="entry name" value="Pkinase"/>
    <property type="match status" value="1"/>
</dbReference>
<reference evidence="19" key="2">
    <citation type="submission" date="2018-04" db="EMBL/GenBank/DDBJ databases">
        <title>OnivRS2 (Oryza nivara Reference Sequence Version 2).</title>
        <authorList>
            <person name="Zhang J."/>
            <person name="Kudrna D."/>
            <person name="Lee S."/>
            <person name="Talag J."/>
            <person name="Rajasekar S."/>
            <person name="Welchert J."/>
            <person name="Hsing Y.-I."/>
            <person name="Wing R.A."/>
        </authorList>
    </citation>
    <scope>NUCLEOTIDE SEQUENCE [LARGE SCALE GENOMIC DNA]</scope>
    <source>
        <strain evidence="19">SL10</strain>
    </source>
</reference>
<dbReference type="InterPro" id="IPR050528">
    <property type="entry name" value="L-type_Lectin-RKs"/>
</dbReference>
<name>A0A0E0GXD5_ORYNI</name>
<evidence type="ECO:0000256" key="8">
    <source>
        <dbReference type="ARBA" id="ARBA00022741"/>
    </source>
</evidence>
<evidence type="ECO:0000256" key="4">
    <source>
        <dbReference type="ARBA" id="ARBA00022475"/>
    </source>
</evidence>
<evidence type="ECO:0000313" key="20">
    <source>
        <dbReference type="Proteomes" id="UP000006591"/>
    </source>
</evidence>
<dbReference type="STRING" id="4536.A0A0E0GXD5"/>
<evidence type="ECO:0000256" key="9">
    <source>
        <dbReference type="ARBA" id="ARBA00022777"/>
    </source>
</evidence>
<proteinExistence type="inferred from homology"/>
<dbReference type="InterPro" id="IPR008271">
    <property type="entry name" value="Ser/Thr_kinase_AS"/>
</dbReference>
<keyword evidence="11" id="KW-1133">Transmembrane helix</keyword>
<keyword evidence="5" id="KW-0808">Transferase</keyword>
<organism evidence="19">
    <name type="scientific">Oryza nivara</name>
    <name type="common">Indian wild rice</name>
    <name type="synonym">Oryza sativa f. spontanea</name>
    <dbReference type="NCBI Taxonomy" id="4536"/>
    <lineage>
        <taxon>Eukaryota</taxon>
        <taxon>Viridiplantae</taxon>
        <taxon>Streptophyta</taxon>
        <taxon>Embryophyta</taxon>
        <taxon>Tracheophyta</taxon>
        <taxon>Spermatophyta</taxon>
        <taxon>Magnoliopsida</taxon>
        <taxon>Liliopsida</taxon>
        <taxon>Poales</taxon>
        <taxon>Poaceae</taxon>
        <taxon>BOP clade</taxon>
        <taxon>Oryzoideae</taxon>
        <taxon>Oryzeae</taxon>
        <taxon>Oryzinae</taxon>
        <taxon>Oryza</taxon>
    </lineage>
</organism>
<evidence type="ECO:0000256" key="7">
    <source>
        <dbReference type="ARBA" id="ARBA00022729"/>
    </source>
</evidence>
<evidence type="ECO:0000259" key="18">
    <source>
        <dbReference type="PROSITE" id="PS50011"/>
    </source>
</evidence>
<dbReference type="Gramene" id="ONIVA04G01170.1">
    <property type="protein sequence ID" value="ONIVA04G01170.1"/>
    <property type="gene ID" value="ONIVA04G01170"/>
</dbReference>
<dbReference type="PROSITE" id="PS00107">
    <property type="entry name" value="PROTEIN_KINASE_ATP"/>
    <property type="match status" value="1"/>
</dbReference>
<keyword evidence="16" id="KW-0723">Serine/threonine-protein kinase</keyword>
<protein>
    <recommendedName>
        <fullName evidence="18">Protein kinase domain-containing protein</fullName>
    </recommendedName>
</protein>
<keyword evidence="12" id="KW-0472">Membrane</keyword>
<evidence type="ECO:0000256" key="10">
    <source>
        <dbReference type="ARBA" id="ARBA00022840"/>
    </source>
</evidence>
<dbReference type="PROSITE" id="PS00108">
    <property type="entry name" value="PROTEIN_KINASE_ST"/>
    <property type="match status" value="1"/>
</dbReference>
<keyword evidence="6" id="KW-0812">Transmembrane</keyword>
<dbReference type="eggNOG" id="ENOG502QTX3">
    <property type="taxonomic scope" value="Eukaryota"/>
</dbReference>
<keyword evidence="14" id="KW-0325">Glycoprotein</keyword>
<dbReference type="InterPro" id="IPR000719">
    <property type="entry name" value="Prot_kinase_dom"/>
</dbReference>
<evidence type="ECO:0000256" key="16">
    <source>
        <dbReference type="RuleBase" id="RU000304"/>
    </source>
</evidence>
<dbReference type="Proteomes" id="UP000006591">
    <property type="component" value="Chromosome 4"/>
</dbReference>
<evidence type="ECO:0000256" key="14">
    <source>
        <dbReference type="ARBA" id="ARBA00023180"/>
    </source>
</evidence>
<evidence type="ECO:0000256" key="5">
    <source>
        <dbReference type="ARBA" id="ARBA00022679"/>
    </source>
</evidence>
<dbReference type="GO" id="GO:0004674">
    <property type="term" value="F:protein serine/threonine kinase activity"/>
    <property type="evidence" value="ECO:0007669"/>
    <property type="project" value="UniProtKB-KW"/>
</dbReference>
<evidence type="ECO:0000256" key="1">
    <source>
        <dbReference type="ARBA" id="ARBA00004251"/>
    </source>
</evidence>
<dbReference type="SMART" id="SM00220">
    <property type="entry name" value="S_TKc"/>
    <property type="match status" value="1"/>
</dbReference>
<keyword evidence="7" id="KW-0732">Signal</keyword>
<dbReference type="InterPro" id="IPR017441">
    <property type="entry name" value="Protein_kinase_ATP_BS"/>
</dbReference>
<evidence type="ECO:0000256" key="12">
    <source>
        <dbReference type="ARBA" id="ARBA00023136"/>
    </source>
</evidence>
<evidence type="ECO:0000256" key="11">
    <source>
        <dbReference type="ARBA" id="ARBA00022989"/>
    </source>
</evidence>
<dbReference type="AlphaFoldDB" id="A0A0E0GXD5"/>
<dbReference type="SUPFAM" id="SSF56112">
    <property type="entry name" value="Protein kinase-like (PK-like)"/>
    <property type="match status" value="1"/>
</dbReference>
<dbReference type="FunFam" id="1.10.510.10:FF:000240">
    <property type="entry name" value="Lectin-domain containing receptor kinase A4.3"/>
    <property type="match status" value="1"/>
</dbReference>
<evidence type="ECO:0000256" key="2">
    <source>
        <dbReference type="ARBA" id="ARBA00008536"/>
    </source>
</evidence>
<keyword evidence="13" id="KW-0675">Receptor</keyword>
<dbReference type="GO" id="GO:0005524">
    <property type="term" value="F:ATP binding"/>
    <property type="evidence" value="ECO:0007669"/>
    <property type="project" value="UniProtKB-UniRule"/>
</dbReference>
<comment type="subcellular location">
    <subcellularLocation>
        <location evidence="1">Cell membrane</location>
        <topology evidence="1">Single-pass type I membrane protein</topology>
    </subcellularLocation>
</comment>
<accession>A0A0E0GXD5</accession>